<name>A0A1H6FJY5_9GAMM</name>
<dbReference type="AlphaFoldDB" id="A0A1H6FJY5"/>
<dbReference type="OrthoDB" id="7595944at2"/>
<dbReference type="RefSeq" id="WP_103922720.1">
    <property type="nucleotide sequence ID" value="NZ_FMSV02000562.1"/>
</dbReference>
<dbReference type="Proteomes" id="UP000236724">
    <property type="component" value="Unassembled WGS sequence"/>
</dbReference>
<protein>
    <submittedName>
        <fullName evidence="1">Uncharacterized protein</fullName>
    </submittedName>
</protein>
<organism evidence="1 2">
    <name type="scientific">Candidatus Venteria ishoeyi</name>
    <dbReference type="NCBI Taxonomy" id="1899563"/>
    <lineage>
        <taxon>Bacteria</taxon>
        <taxon>Pseudomonadati</taxon>
        <taxon>Pseudomonadota</taxon>
        <taxon>Gammaproteobacteria</taxon>
        <taxon>Thiotrichales</taxon>
        <taxon>Thiotrichaceae</taxon>
        <taxon>Venteria</taxon>
    </lineage>
</organism>
<sequence>MEIKDTRLLVLCKTYPFPSAKYTETSCVAVMTEDGSLLRIYPVPFRLINSTQQFKKWQWMIAKIQKTTNDHRPESHRIYVDTINCEDKAIPTKNGWRDRRFWLDKLTLFTDFVELETTRQQEGITLGLLKPASLCGLDITPVKNPDWTKDEEEKLLHEQRQGNLFEPNIEAKSLKQLRKLPYDFHYRYECETPMGLKIYRHKIVDWEAGALYWNICRDKNWETKFRQRYEQEFAEKDLMFLMGTIHRFPSQWLIISVIYPPKPPVEVEEQLSLF</sequence>
<keyword evidence="2" id="KW-1185">Reference proteome</keyword>
<reference evidence="1 2" key="1">
    <citation type="submission" date="2016-10" db="EMBL/GenBank/DDBJ databases">
        <authorList>
            <person name="de Groot N.N."/>
        </authorList>
    </citation>
    <scope>NUCLEOTIDE SEQUENCE [LARGE SCALE GENOMIC DNA]</scope>
    <source>
        <strain evidence="1">MBHS1</strain>
    </source>
</reference>
<accession>A0A1H6FJY5</accession>
<evidence type="ECO:0000313" key="2">
    <source>
        <dbReference type="Proteomes" id="UP000236724"/>
    </source>
</evidence>
<proteinExistence type="predicted"/>
<evidence type="ECO:0000313" key="1">
    <source>
        <dbReference type="EMBL" id="SEH09366.1"/>
    </source>
</evidence>
<gene>
    <name evidence="1" type="ORF">MBHS_05261</name>
</gene>
<dbReference type="EMBL" id="FMSV02000562">
    <property type="protein sequence ID" value="SEH09366.1"/>
    <property type="molecule type" value="Genomic_DNA"/>
</dbReference>